<feature type="domain" description="4Fe-4S ferredoxin-type" evidence="10">
    <location>
        <begin position="71"/>
        <end position="100"/>
    </location>
</feature>
<keyword evidence="6" id="KW-0249">Electron transport</keyword>
<dbReference type="OrthoDB" id="9800260at2"/>
<dbReference type="STRING" id="383372.Rcas_3599"/>
<dbReference type="InterPro" id="IPR012206">
    <property type="entry name" value="Fd_FixX"/>
</dbReference>
<evidence type="ECO:0000256" key="9">
    <source>
        <dbReference type="ARBA" id="ARBA00023231"/>
    </source>
</evidence>
<gene>
    <name evidence="11" type="ordered locus">Rcas_3599</name>
</gene>
<dbReference type="PANTHER" id="PTHR43082:SF3">
    <property type="entry name" value="FERREDOXIN-LIKE PROTEIN YDIT"/>
    <property type="match status" value="1"/>
</dbReference>
<keyword evidence="8" id="KW-0411">Iron-sulfur</keyword>
<evidence type="ECO:0000256" key="5">
    <source>
        <dbReference type="ARBA" id="ARBA00022723"/>
    </source>
</evidence>
<dbReference type="InterPro" id="IPR017896">
    <property type="entry name" value="4Fe4S_Fe-S-bd"/>
</dbReference>
<dbReference type="GO" id="GO:0051536">
    <property type="term" value="F:iron-sulfur cluster binding"/>
    <property type="evidence" value="ECO:0007669"/>
    <property type="project" value="UniProtKB-KW"/>
</dbReference>
<accession>A7NQ02</accession>
<evidence type="ECO:0000256" key="6">
    <source>
        <dbReference type="ARBA" id="ARBA00022982"/>
    </source>
</evidence>
<dbReference type="SUPFAM" id="SSF54862">
    <property type="entry name" value="4Fe-4S ferredoxins"/>
    <property type="match status" value="1"/>
</dbReference>
<dbReference type="RefSeq" id="WP_012122071.1">
    <property type="nucleotide sequence ID" value="NC_009767.1"/>
</dbReference>
<evidence type="ECO:0000256" key="7">
    <source>
        <dbReference type="ARBA" id="ARBA00023004"/>
    </source>
</evidence>
<dbReference type="Pfam" id="PF05187">
    <property type="entry name" value="Fer4_ETF_QO"/>
    <property type="match status" value="1"/>
</dbReference>
<dbReference type="Proteomes" id="UP000000263">
    <property type="component" value="Chromosome"/>
</dbReference>
<dbReference type="HOGENOM" id="CLU_163428_0_0_0"/>
<evidence type="ECO:0000256" key="4">
    <source>
        <dbReference type="ARBA" id="ARBA00022448"/>
    </source>
</evidence>
<dbReference type="InterPro" id="IPR007859">
    <property type="entry name" value="ETF-QO/FixX_C"/>
</dbReference>
<dbReference type="PANTHER" id="PTHR43082">
    <property type="entry name" value="FERREDOXIN-LIKE"/>
    <property type="match status" value="1"/>
</dbReference>
<evidence type="ECO:0000256" key="2">
    <source>
        <dbReference type="ARBA" id="ARBA00009192"/>
    </source>
</evidence>
<dbReference type="EMBL" id="CP000804">
    <property type="protein sequence ID" value="ABU59648.1"/>
    <property type="molecule type" value="Genomic_DNA"/>
</dbReference>
<organism evidence="11 12">
    <name type="scientific">Roseiflexus castenholzii (strain DSM 13941 / HLO8)</name>
    <dbReference type="NCBI Taxonomy" id="383372"/>
    <lineage>
        <taxon>Bacteria</taxon>
        <taxon>Bacillati</taxon>
        <taxon>Chloroflexota</taxon>
        <taxon>Chloroflexia</taxon>
        <taxon>Chloroflexales</taxon>
        <taxon>Roseiflexineae</taxon>
        <taxon>Roseiflexaceae</taxon>
        <taxon>Roseiflexus</taxon>
    </lineage>
</organism>
<keyword evidence="9" id="KW-0535">Nitrogen fixation</keyword>
<sequence length="111" mass="12368">MSNRTNGQTAPVADVQLPHVNIDDLIVCLKYYVDEENAHIRIKDLAICAACDPKPCLAFCPAHVFETDRHGRMMVGYQACIECGSCRVACPFRNVDWRLPRGGHGVAYKYG</sequence>
<evidence type="ECO:0000259" key="10">
    <source>
        <dbReference type="PROSITE" id="PS51379"/>
    </source>
</evidence>
<keyword evidence="5" id="KW-0479">Metal-binding</keyword>
<dbReference type="PROSITE" id="PS00198">
    <property type="entry name" value="4FE4S_FER_1"/>
    <property type="match status" value="1"/>
</dbReference>
<reference evidence="11 12" key="1">
    <citation type="submission" date="2007-08" db="EMBL/GenBank/DDBJ databases">
        <title>Complete sequence of Roseiflexus castenholzii DSM 13941.</title>
        <authorList>
            <consortium name="US DOE Joint Genome Institute"/>
            <person name="Copeland A."/>
            <person name="Lucas S."/>
            <person name="Lapidus A."/>
            <person name="Barry K."/>
            <person name="Glavina del Rio T."/>
            <person name="Dalin E."/>
            <person name="Tice H."/>
            <person name="Pitluck S."/>
            <person name="Thompson L.S."/>
            <person name="Brettin T."/>
            <person name="Bruce D."/>
            <person name="Detter J.C."/>
            <person name="Han C."/>
            <person name="Tapia R."/>
            <person name="Schmutz J."/>
            <person name="Larimer F."/>
            <person name="Land M."/>
            <person name="Hauser L."/>
            <person name="Kyrpides N."/>
            <person name="Mikhailova N."/>
            <person name="Bryant D.A."/>
            <person name="Hanada S."/>
            <person name="Tsukatani Y."/>
            <person name="Richardson P."/>
        </authorList>
    </citation>
    <scope>NUCLEOTIDE SEQUENCE [LARGE SCALE GENOMIC DNA]</scope>
    <source>
        <strain evidence="12">DSM 13941 / HLO8</strain>
    </source>
</reference>
<name>A7NQ02_ROSCS</name>
<keyword evidence="7" id="KW-0408">Iron</keyword>
<dbReference type="SMR" id="A7NQ02"/>
<comment type="function">
    <text evidence="1">Could be a 3Fe-4S cluster-containing protein.</text>
</comment>
<dbReference type="InterPro" id="IPR017900">
    <property type="entry name" value="4Fe4S_Fe_S_CS"/>
</dbReference>
<proteinExistence type="predicted"/>
<dbReference type="PIRSF" id="PIRSF036548">
    <property type="entry name" value="Fdx_FixX"/>
    <property type="match status" value="1"/>
</dbReference>
<dbReference type="KEGG" id="rca:Rcas_3599"/>
<evidence type="ECO:0000313" key="11">
    <source>
        <dbReference type="EMBL" id="ABU59648.1"/>
    </source>
</evidence>
<dbReference type="eggNOG" id="COG2440">
    <property type="taxonomic scope" value="Bacteria"/>
</dbReference>
<keyword evidence="12" id="KW-1185">Reference proteome</keyword>
<evidence type="ECO:0000313" key="12">
    <source>
        <dbReference type="Proteomes" id="UP000000263"/>
    </source>
</evidence>
<dbReference type="PROSITE" id="PS51379">
    <property type="entry name" value="4FE4S_FER_2"/>
    <property type="match status" value="1"/>
</dbReference>
<comment type="similarity">
    <text evidence="2">To ferredoxins from P.putida and C.tartarivorum, ferredoxin I from A.vinelandii, ferredoxin II from D.desulfuricans.</text>
</comment>
<protein>
    <recommendedName>
        <fullName evidence="3">Ferredoxin-like protein</fullName>
    </recommendedName>
</protein>
<dbReference type="GO" id="GO:0005506">
    <property type="term" value="F:iron ion binding"/>
    <property type="evidence" value="ECO:0007669"/>
    <property type="project" value="InterPro"/>
</dbReference>
<evidence type="ECO:0000256" key="3">
    <source>
        <dbReference type="ARBA" id="ARBA00020378"/>
    </source>
</evidence>
<evidence type="ECO:0000256" key="8">
    <source>
        <dbReference type="ARBA" id="ARBA00023014"/>
    </source>
</evidence>
<dbReference type="Gene3D" id="3.30.70.20">
    <property type="match status" value="1"/>
</dbReference>
<evidence type="ECO:0000256" key="1">
    <source>
        <dbReference type="ARBA" id="ARBA00003208"/>
    </source>
</evidence>
<keyword evidence="4" id="KW-0813">Transport</keyword>
<dbReference type="AlphaFoldDB" id="A7NQ02"/>